<accession>A0AAJ2X4A1</accession>
<evidence type="ECO:0000256" key="1">
    <source>
        <dbReference type="SAM" id="SignalP"/>
    </source>
</evidence>
<keyword evidence="1" id="KW-0732">Signal</keyword>
<name>A0AAJ2X4A1_XANCA</name>
<protein>
    <recommendedName>
        <fullName evidence="4">Secreted protein</fullName>
    </recommendedName>
</protein>
<comment type="caution">
    <text evidence="2">The sequence shown here is derived from an EMBL/GenBank/DDBJ whole genome shotgun (WGS) entry which is preliminary data.</text>
</comment>
<reference evidence="2" key="2">
    <citation type="submission" date="2024-01" db="EMBL/GenBank/DDBJ databases">
        <title>Long-read genome sequencing of X. campestris pv. papavericola.</title>
        <authorList>
            <person name="Hussain R.M.F."/>
            <person name="Greer S."/>
            <person name="Harrison J."/>
            <person name="Grant M."/>
            <person name="Vicente J."/>
            <person name="Studholme D.J."/>
        </authorList>
    </citation>
    <scope>NUCLEOTIDE SEQUENCE</scope>
    <source>
        <strain evidence="2">NCPPB 2970</strain>
    </source>
</reference>
<dbReference type="EMBL" id="JAJFNJ020000003">
    <property type="protein sequence ID" value="MEC3889046.1"/>
    <property type="molecule type" value="Genomic_DNA"/>
</dbReference>
<sequence length="112" mass="10784">MQTIAFMTPINLLKCSVLLALACAASTAGATGTSQGLDNSTLHIGLRVLSGCELRTSPARANCSKGTPAAIAPAASSAPETAGTAASATGQVASALAGPAPTGAARITTVAF</sequence>
<feature type="chain" id="PRO_5042461218" description="Secreted protein" evidence="1">
    <location>
        <begin position="31"/>
        <end position="112"/>
    </location>
</feature>
<gene>
    <name evidence="2" type="ORF">LLE72_015150</name>
</gene>
<dbReference type="Proteomes" id="UP001297361">
    <property type="component" value="Unassembled WGS sequence"/>
</dbReference>
<dbReference type="AlphaFoldDB" id="A0AAJ2X4A1"/>
<proteinExistence type="predicted"/>
<organism evidence="2 3">
    <name type="scientific">Xanthomonas campestris pv. papavericola</name>
    <dbReference type="NCBI Taxonomy" id="487881"/>
    <lineage>
        <taxon>Bacteria</taxon>
        <taxon>Pseudomonadati</taxon>
        <taxon>Pseudomonadota</taxon>
        <taxon>Gammaproteobacteria</taxon>
        <taxon>Lysobacterales</taxon>
        <taxon>Lysobacteraceae</taxon>
        <taxon>Xanthomonas</taxon>
    </lineage>
</organism>
<evidence type="ECO:0008006" key="4">
    <source>
        <dbReference type="Google" id="ProtNLM"/>
    </source>
</evidence>
<reference evidence="2" key="1">
    <citation type="submission" date="2021-10" db="EMBL/GenBank/DDBJ databases">
        <authorList>
            <person name="Hussein R."/>
            <person name="Harrison J."/>
            <person name="Studholme D.J."/>
            <person name="Vicente J."/>
            <person name="Grant M."/>
        </authorList>
    </citation>
    <scope>NUCLEOTIDE SEQUENCE</scope>
    <source>
        <strain evidence="2">NCPPB 2970</strain>
    </source>
</reference>
<evidence type="ECO:0000313" key="3">
    <source>
        <dbReference type="Proteomes" id="UP001297361"/>
    </source>
</evidence>
<dbReference type="RefSeq" id="WP_228425967.1">
    <property type="nucleotide sequence ID" value="NZ_JAJFNJ020000003.1"/>
</dbReference>
<feature type="signal peptide" evidence="1">
    <location>
        <begin position="1"/>
        <end position="30"/>
    </location>
</feature>
<evidence type="ECO:0000313" key="2">
    <source>
        <dbReference type="EMBL" id="MEC3889046.1"/>
    </source>
</evidence>